<evidence type="ECO:0000256" key="5">
    <source>
        <dbReference type="ARBA" id="ARBA00023316"/>
    </source>
</evidence>
<reference evidence="8 9" key="1">
    <citation type="submission" date="2016-07" db="EMBL/GenBank/DDBJ databases">
        <title>Pervasive Adenine N6-methylation of Active Genes in Fungi.</title>
        <authorList>
            <consortium name="DOE Joint Genome Institute"/>
            <person name="Mondo S.J."/>
            <person name="Dannebaum R.O."/>
            <person name="Kuo R.C."/>
            <person name="Labutti K."/>
            <person name="Haridas S."/>
            <person name="Kuo A."/>
            <person name="Salamov A."/>
            <person name="Ahrendt S.R."/>
            <person name="Lipzen A."/>
            <person name="Sullivan W."/>
            <person name="Andreopoulos W.B."/>
            <person name="Clum A."/>
            <person name="Lindquist E."/>
            <person name="Daum C."/>
            <person name="Ramamoorthy G.K."/>
            <person name="Gryganskyi A."/>
            <person name="Culley D."/>
            <person name="Magnuson J.K."/>
            <person name="James T.Y."/>
            <person name="O'Malley M.A."/>
            <person name="Stajich J.E."/>
            <person name="Spatafora J.W."/>
            <person name="Visel A."/>
            <person name="Grigoriev I.V."/>
        </authorList>
    </citation>
    <scope>NUCLEOTIDE SEQUENCE [LARGE SCALE GENOMIC DNA]</scope>
    <source>
        <strain evidence="8 9">68-887.2</strain>
    </source>
</reference>
<dbReference type="InterPro" id="IPR050386">
    <property type="entry name" value="Glycosyl_hydrolase_5"/>
</dbReference>
<organism evidence="8 9">
    <name type="scientific">Naematelia encephala</name>
    <dbReference type="NCBI Taxonomy" id="71784"/>
    <lineage>
        <taxon>Eukaryota</taxon>
        <taxon>Fungi</taxon>
        <taxon>Dikarya</taxon>
        <taxon>Basidiomycota</taxon>
        <taxon>Agaricomycotina</taxon>
        <taxon>Tremellomycetes</taxon>
        <taxon>Tremellales</taxon>
        <taxon>Naemateliaceae</taxon>
        <taxon>Naematelia</taxon>
    </lineage>
</organism>
<dbReference type="GO" id="GO:0005576">
    <property type="term" value="C:extracellular region"/>
    <property type="evidence" value="ECO:0007669"/>
    <property type="project" value="TreeGrafter"/>
</dbReference>
<keyword evidence="3" id="KW-0325">Glycoprotein</keyword>
<keyword evidence="5" id="KW-0961">Cell wall biogenesis/degradation</keyword>
<keyword evidence="9" id="KW-1185">Reference proteome</keyword>
<dbReference type="PANTHER" id="PTHR31297:SF34">
    <property type="entry name" value="GLUCAN 1,3-BETA-GLUCOSIDASE 2"/>
    <property type="match status" value="1"/>
</dbReference>
<keyword evidence="2 8" id="KW-0378">Hydrolase</keyword>
<comment type="caution">
    <text evidence="8">The sequence shown here is derived from an EMBL/GenBank/DDBJ whole genome shotgun (WGS) entry which is preliminary data.</text>
</comment>
<dbReference type="GO" id="GO:0009251">
    <property type="term" value="P:glucan catabolic process"/>
    <property type="evidence" value="ECO:0007669"/>
    <property type="project" value="TreeGrafter"/>
</dbReference>
<dbReference type="PANTHER" id="PTHR31297">
    <property type="entry name" value="GLUCAN ENDO-1,6-BETA-GLUCOSIDASE B"/>
    <property type="match status" value="1"/>
</dbReference>
<dbReference type="STRING" id="71784.A0A1Y2AUL4"/>
<evidence type="ECO:0000256" key="1">
    <source>
        <dbReference type="ARBA" id="ARBA00005641"/>
    </source>
</evidence>
<dbReference type="GO" id="GO:0071555">
    <property type="term" value="P:cell wall organization"/>
    <property type="evidence" value="ECO:0007669"/>
    <property type="project" value="UniProtKB-KW"/>
</dbReference>
<dbReference type="SUPFAM" id="SSF51445">
    <property type="entry name" value="(Trans)glycosidases"/>
    <property type="match status" value="1"/>
</dbReference>
<dbReference type="InParanoid" id="A0A1Y2AUL4"/>
<accession>A0A1Y2AUL4</accession>
<dbReference type="InterPro" id="IPR017853">
    <property type="entry name" value="GH"/>
</dbReference>
<dbReference type="GO" id="GO:0009986">
    <property type="term" value="C:cell surface"/>
    <property type="evidence" value="ECO:0007669"/>
    <property type="project" value="TreeGrafter"/>
</dbReference>
<protein>
    <recommendedName>
        <fullName evidence="7">glucan 1,3-beta-glucosidase</fullName>
        <ecNumber evidence="7">3.2.1.58</ecNumber>
    </recommendedName>
</protein>
<comment type="similarity">
    <text evidence="1">Belongs to the glycosyl hydrolase 5 (cellulase A) family.</text>
</comment>
<dbReference type="Gene3D" id="3.20.20.80">
    <property type="entry name" value="Glycosidases"/>
    <property type="match status" value="1"/>
</dbReference>
<evidence type="ECO:0000256" key="6">
    <source>
        <dbReference type="ARBA" id="ARBA00036824"/>
    </source>
</evidence>
<evidence type="ECO:0000313" key="9">
    <source>
        <dbReference type="Proteomes" id="UP000193986"/>
    </source>
</evidence>
<dbReference type="FunFam" id="3.20.20.80:FF:000033">
    <property type="entry name" value="Glucan 1,3-beta-glucosidase A"/>
    <property type="match status" value="1"/>
</dbReference>
<evidence type="ECO:0000256" key="2">
    <source>
        <dbReference type="ARBA" id="ARBA00022801"/>
    </source>
</evidence>
<dbReference type="FunCoup" id="A0A1Y2AUL4">
    <property type="interactions" value="21"/>
</dbReference>
<evidence type="ECO:0000256" key="7">
    <source>
        <dbReference type="ARBA" id="ARBA00038929"/>
    </source>
</evidence>
<name>A0A1Y2AUL4_9TREE</name>
<evidence type="ECO:0000256" key="3">
    <source>
        <dbReference type="ARBA" id="ARBA00023180"/>
    </source>
</evidence>
<dbReference type="AlphaFoldDB" id="A0A1Y2AUL4"/>
<comment type="catalytic activity">
    <reaction evidence="6">
        <text>Successive hydrolysis of beta-D-glucose units from the non-reducing ends of (1-&gt;3)-beta-D-glucans, releasing alpha-glucose.</text>
        <dbReference type="EC" id="3.2.1.58"/>
    </reaction>
</comment>
<gene>
    <name evidence="8" type="ORF">BCR39DRAFT_272465</name>
</gene>
<dbReference type="OrthoDB" id="62120at2759"/>
<evidence type="ECO:0000313" key="8">
    <source>
        <dbReference type="EMBL" id="ORY26176.1"/>
    </source>
</evidence>
<dbReference type="EMBL" id="MCFC01000050">
    <property type="protein sequence ID" value="ORY26176.1"/>
    <property type="molecule type" value="Genomic_DNA"/>
</dbReference>
<dbReference type="GO" id="GO:0004338">
    <property type="term" value="F:glucan exo-1,3-beta-glucosidase activity"/>
    <property type="evidence" value="ECO:0007669"/>
    <property type="project" value="UniProtKB-EC"/>
</dbReference>
<proteinExistence type="inferred from homology"/>
<evidence type="ECO:0000256" key="4">
    <source>
        <dbReference type="ARBA" id="ARBA00023295"/>
    </source>
</evidence>
<sequence length="583" mass="63288">MTYANSFGGYWVWDEADPFNNGAKANSWTPALNESWTWGVDKIHGVNLGGWLVTEPFICSSLYETYSNGTAGTTVDEYTLSINLGDNLTAVMTEHYDTFITERDFAEIASAGLNWVRIPVPFWAIETWDGEPYLEGVAWQYILKAIQWARKYGIRINLDFHALPGSQNGWNHSGHVGSINWLNGVMGLANAQRGLDYIRTLAQFISQPEYSPIIQNFGFINEPNAGQVSQHIVGTFYNEAYTIIRDITGIGEGNGPYLSVHDGFLGIQKWYGFLTGADRLALDQHPYMIFGDQPTGTLTSISHTPCSWWAASTNTTSATYGVNNAGEWSAATNDCGLWVNAVGAGSRYDGTYEGYTGPTPGSCDYWNDYTQWNQSTINDLNHFVKASMDALQNYFFWTWKIGNSTGSITEVNPFWHYRLGLAHGWIPTDPREAIGTCAGDGVADSGDFNGTFSAPYMTGGAGAGTIDADQLSTYAWPPPSFTNVASSDMSLLPQYTQTRTPITLSGPTFTSPGASATIDAGNGWANPSADARQAYTAISGCSYPPEYSAANLTPTAGACGADLTQPTKRNAVPAAPTPAPARQ</sequence>
<keyword evidence="4" id="KW-0326">Glycosidase</keyword>
<dbReference type="Proteomes" id="UP000193986">
    <property type="component" value="Unassembled WGS sequence"/>
</dbReference>
<dbReference type="EC" id="3.2.1.58" evidence="7"/>